<dbReference type="OrthoDB" id="6281867at2759"/>
<feature type="transmembrane region" description="Helical" evidence="1">
    <location>
        <begin position="113"/>
        <end position="132"/>
    </location>
</feature>
<reference evidence="4" key="1">
    <citation type="submission" date="2016-04" db="UniProtKB">
        <authorList>
            <consortium name="WormBaseParasite"/>
        </authorList>
    </citation>
    <scope>IDENTIFICATION</scope>
</reference>
<dbReference type="WBParaSite" id="HDID_0000317701-mRNA-1">
    <property type="protein sequence ID" value="HDID_0000317701-mRNA-1"/>
    <property type="gene ID" value="HDID_0000317701"/>
</dbReference>
<evidence type="ECO:0000313" key="3">
    <source>
        <dbReference type="Proteomes" id="UP000274504"/>
    </source>
</evidence>
<feature type="transmembrane region" description="Helical" evidence="1">
    <location>
        <begin position="238"/>
        <end position="259"/>
    </location>
</feature>
<protein>
    <submittedName>
        <fullName evidence="4">Transmembrane protein</fullName>
    </submittedName>
</protein>
<gene>
    <name evidence="2" type="ORF">HDID_LOCUS3175</name>
</gene>
<keyword evidence="1" id="KW-0812">Transmembrane</keyword>
<accession>A0A158QDK1</accession>
<reference evidence="2 3" key="2">
    <citation type="submission" date="2018-11" db="EMBL/GenBank/DDBJ databases">
        <authorList>
            <consortium name="Pathogen Informatics"/>
        </authorList>
    </citation>
    <scope>NUCLEOTIDE SEQUENCE [LARGE SCALE GENOMIC DNA]</scope>
</reference>
<keyword evidence="1" id="KW-1133">Transmembrane helix</keyword>
<feature type="transmembrane region" description="Helical" evidence="1">
    <location>
        <begin position="199"/>
        <end position="218"/>
    </location>
</feature>
<evidence type="ECO:0000256" key="1">
    <source>
        <dbReference type="SAM" id="Phobius"/>
    </source>
</evidence>
<feature type="transmembrane region" description="Helical" evidence="1">
    <location>
        <begin position="147"/>
        <end position="168"/>
    </location>
</feature>
<organism evidence="4">
    <name type="scientific">Hymenolepis diminuta</name>
    <name type="common">Rat tapeworm</name>
    <dbReference type="NCBI Taxonomy" id="6216"/>
    <lineage>
        <taxon>Eukaryota</taxon>
        <taxon>Metazoa</taxon>
        <taxon>Spiralia</taxon>
        <taxon>Lophotrochozoa</taxon>
        <taxon>Platyhelminthes</taxon>
        <taxon>Cestoda</taxon>
        <taxon>Eucestoda</taxon>
        <taxon>Cyclophyllidea</taxon>
        <taxon>Hymenolepididae</taxon>
        <taxon>Hymenolepis</taxon>
    </lineage>
</organism>
<dbReference type="AlphaFoldDB" id="A0A158QDK1"/>
<dbReference type="EMBL" id="UYSG01000910">
    <property type="protein sequence ID" value="VDL28437.1"/>
    <property type="molecule type" value="Genomic_DNA"/>
</dbReference>
<proteinExistence type="predicted"/>
<sequence>MSVGWGVGPLGRQMIGYFQAEHSRGTESNLSTARRPETKNKNEVPEFVFFERTKSETCANSVNDTNMMKNIFIFTYGQFGRQDPSVEGRTNIGGDCFCELYEAVWTNDRKSFCILYLSLMATASIAVAVQAMDEKKDSLTPIVHDMLLGALYATSACVMFGATVYFTVKRGETFEAAQRITGPVSFIVKYSRNGEPVNLYLRLGLALFAAMSIGQSSIRLHEMQEQKSMHWPEVFKTVFEISFFIAQTFFILIYHRYYLSPVTGFSADN</sequence>
<keyword evidence="1" id="KW-0472">Membrane</keyword>
<evidence type="ECO:0000313" key="4">
    <source>
        <dbReference type="WBParaSite" id="HDID_0000317701-mRNA-1"/>
    </source>
</evidence>
<name>A0A158QDK1_HYMDI</name>
<evidence type="ECO:0000313" key="2">
    <source>
        <dbReference type="EMBL" id="VDL28437.1"/>
    </source>
</evidence>
<dbReference type="Proteomes" id="UP000274504">
    <property type="component" value="Unassembled WGS sequence"/>
</dbReference>